<dbReference type="InterPro" id="IPR013094">
    <property type="entry name" value="AB_hydrolase_3"/>
</dbReference>
<dbReference type="GO" id="GO:0016787">
    <property type="term" value="F:hydrolase activity"/>
    <property type="evidence" value="ECO:0007669"/>
    <property type="project" value="InterPro"/>
</dbReference>
<sequence length="116" mass="13718">TGDWKFCPWYLHESFRQAREQGAVILAVNYPRFPLADIRDITQAIDDFWRWFYESSDMTTDYKRCVEGLKINRKKLIISGESAGGYVAAYSVIHPHPKLEANALFLRYPMLRHYER</sequence>
<dbReference type="AlphaFoldDB" id="A0A9P4UFC2"/>
<comment type="caution">
    <text evidence="2">The sequence shown here is derived from an EMBL/GenBank/DDBJ whole genome shotgun (WGS) entry which is preliminary data.</text>
</comment>
<dbReference type="Proteomes" id="UP000799764">
    <property type="component" value="Unassembled WGS sequence"/>
</dbReference>
<name>A0A9P4UFC2_9PLEO</name>
<feature type="domain" description="Alpha/beta hydrolase fold-3" evidence="1">
    <location>
        <begin position="17"/>
        <end position="111"/>
    </location>
</feature>
<proteinExistence type="predicted"/>
<reference evidence="2" key="1">
    <citation type="journal article" date="2020" name="Stud. Mycol.">
        <title>101 Dothideomycetes genomes: a test case for predicting lifestyles and emergence of pathogens.</title>
        <authorList>
            <person name="Haridas S."/>
            <person name="Albert R."/>
            <person name="Binder M."/>
            <person name="Bloem J."/>
            <person name="Labutti K."/>
            <person name="Salamov A."/>
            <person name="Andreopoulos B."/>
            <person name="Baker S."/>
            <person name="Barry K."/>
            <person name="Bills G."/>
            <person name="Bluhm B."/>
            <person name="Cannon C."/>
            <person name="Castanera R."/>
            <person name="Culley D."/>
            <person name="Daum C."/>
            <person name="Ezra D."/>
            <person name="Gonzalez J."/>
            <person name="Henrissat B."/>
            <person name="Kuo A."/>
            <person name="Liang C."/>
            <person name="Lipzen A."/>
            <person name="Lutzoni F."/>
            <person name="Magnuson J."/>
            <person name="Mondo S."/>
            <person name="Nolan M."/>
            <person name="Ohm R."/>
            <person name="Pangilinan J."/>
            <person name="Park H.-J."/>
            <person name="Ramirez L."/>
            <person name="Alfaro M."/>
            <person name="Sun H."/>
            <person name="Tritt A."/>
            <person name="Yoshinaga Y."/>
            <person name="Zwiers L.-H."/>
            <person name="Turgeon B."/>
            <person name="Goodwin S."/>
            <person name="Spatafora J."/>
            <person name="Crous P."/>
            <person name="Grigoriev I."/>
        </authorList>
    </citation>
    <scope>NUCLEOTIDE SEQUENCE</scope>
    <source>
        <strain evidence="2">CBS 690.94</strain>
    </source>
</reference>
<evidence type="ECO:0000259" key="1">
    <source>
        <dbReference type="Pfam" id="PF07859"/>
    </source>
</evidence>
<dbReference type="InterPro" id="IPR029058">
    <property type="entry name" value="AB_hydrolase_fold"/>
</dbReference>
<dbReference type="EMBL" id="MU001494">
    <property type="protein sequence ID" value="KAF2449839.1"/>
    <property type="molecule type" value="Genomic_DNA"/>
</dbReference>
<dbReference type="SUPFAM" id="SSF53474">
    <property type="entry name" value="alpha/beta-Hydrolases"/>
    <property type="match status" value="1"/>
</dbReference>
<gene>
    <name evidence="2" type="ORF">P171DRAFT_336068</name>
</gene>
<organism evidence="2 3">
    <name type="scientific">Karstenula rhodostoma CBS 690.94</name>
    <dbReference type="NCBI Taxonomy" id="1392251"/>
    <lineage>
        <taxon>Eukaryota</taxon>
        <taxon>Fungi</taxon>
        <taxon>Dikarya</taxon>
        <taxon>Ascomycota</taxon>
        <taxon>Pezizomycotina</taxon>
        <taxon>Dothideomycetes</taxon>
        <taxon>Pleosporomycetidae</taxon>
        <taxon>Pleosporales</taxon>
        <taxon>Massarineae</taxon>
        <taxon>Didymosphaeriaceae</taxon>
        <taxon>Karstenula</taxon>
    </lineage>
</organism>
<accession>A0A9P4UFC2</accession>
<keyword evidence="3" id="KW-1185">Reference proteome</keyword>
<feature type="non-terminal residue" evidence="2">
    <location>
        <position position="1"/>
    </location>
</feature>
<protein>
    <recommendedName>
        <fullName evidence="1">Alpha/beta hydrolase fold-3 domain-containing protein</fullName>
    </recommendedName>
</protein>
<evidence type="ECO:0000313" key="2">
    <source>
        <dbReference type="EMBL" id="KAF2449839.1"/>
    </source>
</evidence>
<evidence type="ECO:0000313" key="3">
    <source>
        <dbReference type="Proteomes" id="UP000799764"/>
    </source>
</evidence>
<dbReference type="Gene3D" id="3.40.50.1820">
    <property type="entry name" value="alpha/beta hydrolase"/>
    <property type="match status" value="1"/>
</dbReference>
<dbReference type="OrthoDB" id="19653at2759"/>
<feature type="non-terminal residue" evidence="2">
    <location>
        <position position="116"/>
    </location>
</feature>
<dbReference type="Pfam" id="PF07859">
    <property type="entry name" value="Abhydrolase_3"/>
    <property type="match status" value="1"/>
</dbReference>